<accession>A0ABN5ISK1</accession>
<reference evidence="1 2" key="1">
    <citation type="journal article" date="2015" name="Biotechnol. Bioeng.">
        <title>Genome sequence and phenotypic characterization of Caulobacter segnis.</title>
        <authorList>
            <person name="Patel S."/>
            <person name="Fletcher B."/>
            <person name="Scott D.C."/>
            <person name="Ely B."/>
        </authorList>
    </citation>
    <scope>NUCLEOTIDE SEQUENCE [LARGE SCALE GENOMIC DNA]</scope>
    <source>
        <strain evidence="1 2">TK0059</strain>
    </source>
</reference>
<gene>
    <name evidence="1" type="ORF">B7G68_09250</name>
</gene>
<organism evidence="1 2">
    <name type="scientific">Caulobacter segnis</name>
    <dbReference type="NCBI Taxonomy" id="88688"/>
    <lineage>
        <taxon>Bacteria</taxon>
        <taxon>Pseudomonadati</taxon>
        <taxon>Pseudomonadota</taxon>
        <taxon>Alphaproteobacteria</taxon>
        <taxon>Caulobacterales</taxon>
        <taxon>Caulobacteraceae</taxon>
        <taxon>Caulobacter</taxon>
    </lineage>
</organism>
<evidence type="ECO:0000313" key="1">
    <source>
        <dbReference type="EMBL" id="AVQ02014.1"/>
    </source>
</evidence>
<keyword evidence="2" id="KW-1185">Reference proteome</keyword>
<dbReference type="EMBL" id="CP027850">
    <property type="protein sequence ID" value="AVQ02014.1"/>
    <property type="molecule type" value="Genomic_DNA"/>
</dbReference>
<dbReference type="Proteomes" id="UP000240527">
    <property type="component" value="Chromosome"/>
</dbReference>
<evidence type="ECO:0000313" key="2">
    <source>
        <dbReference type="Proteomes" id="UP000240527"/>
    </source>
</evidence>
<name>A0ABN5ISK1_9CAUL</name>
<proteinExistence type="predicted"/>
<sequence>MIYRAGLARQETSCLKILRRHGSASFLGTRTPVEARAQEHAVVTDKKLTGLTDPKAALGSLC</sequence>
<protein>
    <submittedName>
        <fullName evidence="1">Uncharacterized protein</fullName>
    </submittedName>
</protein>